<keyword evidence="8" id="KW-0326">Glycosidase</keyword>
<name>A0A4S4KQD7_9APHY</name>
<evidence type="ECO:0000256" key="11">
    <source>
        <dbReference type="ARBA" id="ARBA00033473"/>
    </source>
</evidence>
<sequence>MSTASLPSYVAPSFSRTPSYTAEPTAYEQRLALNRLRPRPSGEITKQSKGGGVSLRFVAQANDATLPVYGCGATVEGAVEVAKPDGVLSVDVKIKGTLHLKEIAEGGTVTYELCLSRMSLWNKDRDLGVCPPSLSFSLPLPSTFNDGKNDFPLPPTHEVHLNGMPGFRATVEYSVTAYVDKGILKKAATSILPKQQNSMTEPIPFHLTLTSSAYSLAAFMPYGPTPSLLSPNKQHTRIKLLRQSIVDVRNTVVFGTKTDIWRVKTIGQGSFQRGSGTVDSYISTESPIAKAGLLSNIGSSGAKSSGAKPGIVIASPSTTNPDYLYTWTRDSSLVFKAIIDQFTSGQDPSLRTLIDEFVSAEGILQQVSNPSGTVSSGGLGEPKFNIDETAFTGSWGRPQRDGPALRSIAIISYANWLIANGNSSWVTSTLWPIIELDLNYVASNWNQTTFDLWEEVSSSSFFTTAVQHRALREGSALATKIGQTSVVSNYNTQADNSLCFLQSYWNPTGAYITANTGGGRSGKDANTVLTSIHTFDAAAGCDATSFQPCSDKALSNLKVYVDAFRSIYGINSGISSTAAVATGRYPEDSYYNGNPWYLATFAVAEQLYDALIVWNAQGSLDVTSISLDFFRQFSASVAVGTYASSTSTFQTLTAAISNFADGFIAENAKYTPSDGGLSEQYDKNSGSPLSAVDLTWSYASALTVFEARSGFTSPSWGAKGLVVSSSCSGNTGGGGSTVAVTFNVDATTVFGG</sequence>
<keyword evidence="6" id="KW-0325">Glycoprotein</keyword>
<keyword evidence="5" id="KW-0378">Hydrolase</keyword>
<organism evidence="13 14">
    <name type="scientific">Hermanssonia centrifuga</name>
    <dbReference type="NCBI Taxonomy" id="98765"/>
    <lineage>
        <taxon>Eukaryota</taxon>
        <taxon>Fungi</taxon>
        <taxon>Dikarya</taxon>
        <taxon>Basidiomycota</taxon>
        <taxon>Agaricomycotina</taxon>
        <taxon>Agaricomycetes</taxon>
        <taxon>Polyporales</taxon>
        <taxon>Meruliaceae</taxon>
        <taxon>Hermanssonia</taxon>
    </lineage>
</organism>
<gene>
    <name evidence="13" type="ORF">EW026_g1771</name>
</gene>
<evidence type="ECO:0000313" key="13">
    <source>
        <dbReference type="EMBL" id="THH00825.1"/>
    </source>
</evidence>
<dbReference type="Proteomes" id="UP000309038">
    <property type="component" value="Unassembled WGS sequence"/>
</dbReference>
<evidence type="ECO:0000256" key="8">
    <source>
        <dbReference type="ARBA" id="ARBA00023295"/>
    </source>
</evidence>
<keyword evidence="14" id="KW-1185">Reference proteome</keyword>
<dbReference type="EC" id="3.2.1.3" evidence="3"/>
<dbReference type="GO" id="GO:0000272">
    <property type="term" value="P:polysaccharide catabolic process"/>
    <property type="evidence" value="ECO:0007669"/>
    <property type="project" value="UniProtKB-KW"/>
</dbReference>
<dbReference type="FunFam" id="1.50.10.10:FF:000018">
    <property type="entry name" value="Glucoamylase"/>
    <property type="match status" value="1"/>
</dbReference>
<evidence type="ECO:0000313" key="14">
    <source>
        <dbReference type="Proteomes" id="UP000309038"/>
    </source>
</evidence>
<evidence type="ECO:0000256" key="10">
    <source>
        <dbReference type="ARBA" id="ARBA00033442"/>
    </source>
</evidence>
<dbReference type="Pfam" id="PF00723">
    <property type="entry name" value="Glyco_hydro_15"/>
    <property type="match status" value="1"/>
</dbReference>
<dbReference type="InterPro" id="IPR008928">
    <property type="entry name" value="6-hairpin_glycosidase_sf"/>
</dbReference>
<evidence type="ECO:0000256" key="3">
    <source>
        <dbReference type="ARBA" id="ARBA00012593"/>
    </source>
</evidence>
<evidence type="ECO:0000256" key="9">
    <source>
        <dbReference type="ARBA" id="ARBA00023326"/>
    </source>
</evidence>
<keyword evidence="4" id="KW-0732">Signal</keyword>
<feature type="domain" description="GH15-like" evidence="12">
    <location>
        <begin position="288"/>
        <end position="705"/>
    </location>
</feature>
<dbReference type="GO" id="GO:0004339">
    <property type="term" value="F:glucan 1,4-alpha-glucosidase activity"/>
    <property type="evidence" value="ECO:0007669"/>
    <property type="project" value="UniProtKB-EC"/>
</dbReference>
<dbReference type="PANTHER" id="PTHR31616">
    <property type="entry name" value="TREHALASE"/>
    <property type="match status" value="1"/>
</dbReference>
<evidence type="ECO:0000259" key="12">
    <source>
        <dbReference type="Pfam" id="PF00723"/>
    </source>
</evidence>
<dbReference type="InterPro" id="IPR011613">
    <property type="entry name" value="GH15-like"/>
</dbReference>
<evidence type="ECO:0000256" key="6">
    <source>
        <dbReference type="ARBA" id="ARBA00023180"/>
    </source>
</evidence>
<protein>
    <recommendedName>
        <fullName evidence="3">glucan 1,4-alpha-glucosidase</fullName>
        <ecNumber evidence="3">3.2.1.3</ecNumber>
    </recommendedName>
    <alternativeName>
        <fullName evidence="11">1,4-alpha-D-glucan glucohydrolase</fullName>
    </alternativeName>
    <alternativeName>
        <fullName evidence="10">Glucan 1,4-alpha-glucosidase</fullName>
    </alternativeName>
</protein>
<reference evidence="13 14" key="1">
    <citation type="submission" date="2019-02" db="EMBL/GenBank/DDBJ databases">
        <title>Genome sequencing of the rare red list fungi Phlebia centrifuga.</title>
        <authorList>
            <person name="Buettner E."/>
            <person name="Kellner H."/>
        </authorList>
    </citation>
    <scope>NUCLEOTIDE SEQUENCE [LARGE SCALE GENOMIC DNA]</scope>
    <source>
        <strain evidence="13 14">DSM 108282</strain>
    </source>
</reference>
<dbReference type="EMBL" id="SGPJ01000039">
    <property type="protein sequence ID" value="THH00825.1"/>
    <property type="molecule type" value="Genomic_DNA"/>
</dbReference>
<dbReference type="PANTHER" id="PTHR31616:SF12">
    <property type="entry name" value="GLUCOAMYLASE"/>
    <property type="match status" value="1"/>
</dbReference>
<comment type="similarity">
    <text evidence="2">Belongs to the glycosyl hydrolase 15 family.</text>
</comment>
<dbReference type="SUPFAM" id="SSF48208">
    <property type="entry name" value="Six-hairpin glycosidases"/>
    <property type="match status" value="1"/>
</dbReference>
<dbReference type="PRINTS" id="PR00736">
    <property type="entry name" value="GLHYDRLASE15"/>
</dbReference>
<evidence type="ECO:0000256" key="4">
    <source>
        <dbReference type="ARBA" id="ARBA00022729"/>
    </source>
</evidence>
<dbReference type="GO" id="GO:0000324">
    <property type="term" value="C:fungal-type vacuole"/>
    <property type="evidence" value="ECO:0007669"/>
    <property type="project" value="TreeGrafter"/>
</dbReference>
<evidence type="ECO:0000256" key="5">
    <source>
        <dbReference type="ARBA" id="ARBA00022801"/>
    </source>
</evidence>
<proteinExistence type="inferred from homology"/>
<accession>A0A4S4KQD7</accession>
<dbReference type="Gene3D" id="1.50.10.10">
    <property type="match status" value="1"/>
</dbReference>
<evidence type="ECO:0000256" key="2">
    <source>
        <dbReference type="ARBA" id="ARBA00006188"/>
    </source>
</evidence>
<dbReference type="InterPro" id="IPR000165">
    <property type="entry name" value="Glucoamylase"/>
</dbReference>
<evidence type="ECO:0000256" key="7">
    <source>
        <dbReference type="ARBA" id="ARBA00023277"/>
    </source>
</evidence>
<dbReference type="AlphaFoldDB" id="A0A4S4KQD7"/>
<comment type="caution">
    <text evidence="13">The sequence shown here is derived from an EMBL/GenBank/DDBJ whole genome shotgun (WGS) entry which is preliminary data.</text>
</comment>
<keyword evidence="7" id="KW-0119">Carbohydrate metabolism</keyword>
<dbReference type="InterPro" id="IPR012341">
    <property type="entry name" value="6hp_glycosidase-like_sf"/>
</dbReference>
<keyword evidence="9" id="KW-0624">Polysaccharide degradation</keyword>
<comment type="catalytic activity">
    <reaction evidence="1">
        <text>Hydrolysis of terminal (1-&gt;4)-linked alpha-D-glucose residues successively from non-reducing ends of the chains with release of beta-D-glucose.</text>
        <dbReference type="EC" id="3.2.1.3"/>
    </reaction>
</comment>
<evidence type="ECO:0000256" key="1">
    <source>
        <dbReference type="ARBA" id="ARBA00001863"/>
    </source>
</evidence>